<evidence type="ECO:0000313" key="2">
    <source>
        <dbReference type="EMBL" id="KKA23657.1"/>
    </source>
</evidence>
<comment type="caution">
    <text evidence="2">The sequence shown here is derived from an EMBL/GenBank/DDBJ whole genome shotgun (WGS) entry which is preliminary data.</text>
</comment>
<dbReference type="GeneID" id="25314661"/>
<sequence>MERLMRRMSKQVLLPLFHLQGLAATIITLTKDLINAVNQQEAWFDNELYQWDNKEEACKYLGIKNLEHPKIDNHYYVSIDWREAAGLRTSPTVPKRPQDGSATATNCPAPPYIA</sequence>
<keyword evidence="3" id="KW-1185">Reference proteome</keyword>
<gene>
    <name evidence="2" type="ORF">T310_2310</name>
</gene>
<name>A0A0F4YZG4_RASE3</name>
<dbReference type="AlphaFoldDB" id="A0A0F4YZG4"/>
<organism evidence="2 3">
    <name type="scientific">Rasamsonia emersonii (strain ATCC 16479 / CBS 393.64 / IMI 116815)</name>
    <dbReference type="NCBI Taxonomy" id="1408163"/>
    <lineage>
        <taxon>Eukaryota</taxon>
        <taxon>Fungi</taxon>
        <taxon>Dikarya</taxon>
        <taxon>Ascomycota</taxon>
        <taxon>Pezizomycotina</taxon>
        <taxon>Eurotiomycetes</taxon>
        <taxon>Eurotiomycetidae</taxon>
        <taxon>Eurotiales</taxon>
        <taxon>Trichocomaceae</taxon>
        <taxon>Rasamsonia</taxon>
    </lineage>
</organism>
<evidence type="ECO:0000256" key="1">
    <source>
        <dbReference type="SAM" id="MobiDB-lite"/>
    </source>
</evidence>
<protein>
    <submittedName>
        <fullName evidence="2">Uncharacterized protein</fullName>
    </submittedName>
</protein>
<dbReference type="Proteomes" id="UP000053958">
    <property type="component" value="Unassembled WGS sequence"/>
</dbReference>
<feature type="region of interest" description="Disordered" evidence="1">
    <location>
        <begin position="89"/>
        <end position="114"/>
    </location>
</feature>
<proteinExistence type="predicted"/>
<accession>A0A0F4YZG4</accession>
<dbReference type="EMBL" id="LASV01000091">
    <property type="protein sequence ID" value="KKA23657.1"/>
    <property type="molecule type" value="Genomic_DNA"/>
</dbReference>
<reference evidence="2 3" key="1">
    <citation type="submission" date="2015-04" db="EMBL/GenBank/DDBJ databases">
        <authorList>
            <person name="Heijne W.H."/>
            <person name="Fedorova N.D."/>
            <person name="Nierman W.C."/>
            <person name="Vollebregt A.W."/>
            <person name="Zhao Z."/>
            <person name="Wu L."/>
            <person name="Kumar M."/>
            <person name="Stam H."/>
            <person name="van den Berg M.A."/>
            <person name="Pel H.J."/>
        </authorList>
    </citation>
    <scope>NUCLEOTIDE SEQUENCE [LARGE SCALE GENOMIC DNA]</scope>
    <source>
        <strain evidence="2 3">CBS 393.64</strain>
    </source>
</reference>
<evidence type="ECO:0000313" key="3">
    <source>
        <dbReference type="Proteomes" id="UP000053958"/>
    </source>
</evidence>
<dbReference type="RefSeq" id="XP_013330269.1">
    <property type="nucleotide sequence ID" value="XM_013474815.1"/>
</dbReference>